<dbReference type="Gene3D" id="3.90.1200.10">
    <property type="match status" value="1"/>
</dbReference>
<reference evidence="1 2" key="1">
    <citation type="submission" date="2015-07" db="EMBL/GenBank/DDBJ databases">
        <authorList>
            <person name="Noorani M."/>
        </authorList>
    </citation>
    <scope>NUCLEOTIDE SEQUENCE [LARGE SCALE GENOMIC DNA]</scope>
    <source>
        <strain evidence="1">BBA 69670</strain>
    </source>
</reference>
<dbReference type="InterPro" id="IPR011009">
    <property type="entry name" value="Kinase-like_dom_sf"/>
</dbReference>
<gene>
    <name evidence="1" type="ORF">RSOLAG22IIIB_01345</name>
</gene>
<evidence type="ECO:0000313" key="1">
    <source>
        <dbReference type="EMBL" id="CUA73827.1"/>
    </source>
</evidence>
<dbReference type="AlphaFoldDB" id="A0A0K6G5C3"/>
<sequence length="386" mass="42689">MATTGSLLTYGFTPALATFDPHHQYSTSPLSGGMVNITVRVNISDPTQEHECPFEGAWSVVAKYAPAFVASVGESAPFSQYRQVIEARALALLSQPSISAYIQSSDVIFPKLVHHDPEPHMLVMSDLGETNTLDKWLASSPDIEAAAEVGRRFGEFLGRLGSVSEHINQGDSLLNLYEHFDNPSTHGLIFDAAVAPIESHLLKWGYDPADVALVKKLCVSMHERQQDRLKKFHGGVFGIGDSWPRSYLVGGIGSKLQLSVVDWEFAGMTNPLIDLAQLCAHLYLLCQTSTAEIKSKVKACVLAMVHIHYAHAPEWHYQHEYLVDAWTLFGREIINNTIEIDWWNGNEAKKQADRKPLGAYGAKFVQEARERGSTGGPLFVDVFQVL</sequence>
<evidence type="ECO:0000313" key="2">
    <source>
        <dbReference type="Proteomes" id="UP000044841"/>
    </source>
</evidence>
<dbReference type="SUPFAM" id="SSF56112">
    <property type="entry name" value="Protein kinase-like (PK-like)"/>
    <property type="match status" value="1"/>
</dbReference>
<dbReference type="EMBL" id="CYGV01001400">
    <property type="protein sequence ID" value="CUA73827.1"/>
    <property type="molecule type" value="Genomic_DNA"/>
</dbReference>
<evidence type="ECO:0008006" key="3">
    <source>
        <dbReference type="Google" id="ProtNLM"/>
    </source>
</evidence>
<keyword evidence="2" id="KW-1185">Reference proteome</keyword>
<dbReference type="Proteomes" id="UP000044841">
    <property type="component" value="Unassembled WGS sequence"/>
</dbReference>
<protein>
    <recommendedName>
        <fullName evidence="3">Aminoglycoside phosphotransferase domain-containing protein</fullName>
    </recommendedName>
</protein>
<proteinExistence type="predicted"/>
<accession>A0A0K6G5C3</accession>
<dbReference type="Gene3D" id="3.30.200.20">
    <property type="entry name" value="Phosphorylase Kinase, domain 1"/>
    <property type="match status" value="1"/>
</dbReference>
<organism evidence="1 2">
    <name type="scientific">Rhizoctonia solani</name>
    <dbReference type="NCBI Taxonomy" id="456999"/>
    <lineage>
        <taxon>Eukaryota</taxon>
        <taxon>Fungi</taxon>
        <taxon>Dikarya</taxon>
        <taxon>Basidiomycota</taxon>
        <taxon>Agaricomycotina</taxon>
        <taxon>Agaricomycetes</taxon>
        <taxon>Cantharellales</taxon>
        <taxon>Ceratobasidiaceae</taxon>
        <taxon>Rhizoctonia</taxon>
    </lineage>
</organism>
<name>A0A0K6G5C3_9AGAM</name>